<name>A0A2U3Q733_9BRAD</name>
<gene>
    <name evidence="1" type="ORF">BRAD3257_6317</name>
</gene>
<evidence type="ECO:0000313" key="1">
    <source>
        <dbReference type="EMBL" id="SPP97214.1"/>
    </source>
</evidence>
<evidence type="ECO:0000313" key="2">
    <source>
        <dbReference type="Proteomes" id="UP000246085"/>
    </source>
</evidence>
<organism evidence="1 2">
    <name type="scientific">Bradyrhizobium vignae</name>
    <dbReference type="NCBI Taxonomy" id="1549949"/>
    <lineage>
        <taxon>Bacteria</taxon>
        <taxon>Pseudomonadati</taxon>
        <taxon>Pseudomonadota</taxon>
        <taxon>Alphaproteobacteria</taxon>
        <taxon>Hyphomicrobiales</taxon>
        <taxon>Nitrobacteraceae</taxon>
        <taxon>Bradyrhizobium</taxon>
    </lineage>
</organism>
<sequence length="104" mass="11769">MAVFEALTSLLLPIDWVTGSSRSHHRRADRGGARVTIVWNLRSYWHAPSNPADVPHAGGHAFAFRRAICRKPHTRPERHLQRAANLKRHAIRMSRHRALGIVSA</sequence>
<dbReference type="AlphaFoldDB" id="A0A2U3Q733"/>
<proteinExistence type="predicted"/>
<dbReference type="EMBL" id="LS398110">
    <property type="protein sequence ID" value="SPP97214.1"/>
    <property type="molecule type" value="Genomic_DNA"/>
</dbReference>
<dbReference type="KEGG" id="bvz:BRAD3257_6317"/>
<protein>
    <submittedName>
        <fullName evidence="1">Uncharacterized protein</fullName>
    </submittedName>
</protein>
<accession>A0A2U3Q733</accession>
<reference evidence="1 2" key="1">
    <citation type="submission" date="2018-03" db="EMBL/GenBank/DDBJ databases">
        <authorList>
            <person name="Gully D."/>
        </authorList>
    </citation>
    <scope>NUCLEOTIDE SEQUENCE [LARGE SCALE GENOMIC DNA]</scope>
    <source>
        <strain evidence="1">ORS3257</strain>
    </source>
</reference>
<dbReference type="Proteomes" id="UP000246085">
    <property type="component" value="Chromosome BRAD3257"/>
</dbReference>